<dbReference type="EMBL" id="JBHSJE010000004">
    <property type="protein sequence ID" value="MFC4980309.1"/>
    <property type="molecule type" value="Genomic_DNA"/>
</dbReference>
<feature type="region of interest" description="Disordered" evidence="1">
    <location>
        <begin position="96"/>
        <end position="122"/>
    </location>
</feature>
<evidence type="ECO:0000313" key="3">
    <source>
        <dbReference type="EMBL" id="MFC4980309.1"/>
    </source>
</evidence>
<sequence>MLGDERFDRPQDFDLGVYWVSYPDDFQARCYVGTATVRLSPRERRRLLGNVALAVVRAFGSTATAGGDDGRVEAVIPVEGTEHACCELLRLGGMPRSLHGPNSPRSWPPPQRYSPEPTRTRAQVVRRWCATPGKSGNDEPPGP</sequence>
<dbReference type="RefSeq" id="WP_051709055.1">
    <property type="nucleotide sequence ID" value="NZ_JBHSJE010000004.1"/>
</dbReference>
<gene>
    <name evidence="3" type="ORF">ACFPL4_18465</name>
</gene>
<evidence type="ECO:0000313" key="4">
    <source>
        <dbReference type="Proteomes" id="UP001595908"/>
    </source>
</evidence>
<accession>A0ABV9V8L6</accession>
<proteinExistence type="predicted"/>
<comment type="caution">
    <text evidence="3">The sequence shown here is derived from an EMBL/GenBank/DDBJ whole genome shotgun (WGS) entry which is preliminary data.</text>
</comment>
<evidence type="ECO:0000259" key="2">
    <source>
        <dbReference type="Pfam" id="PF25583"/>
    </source>
</evidence>
<dbReference type="Pfam" id="PF25583">
    <property type="entry name" value="WCX"/>
    <property type="match status" value="1"/>
</dbReference>
<protein>
    <submittedName>
        <fullName evidence="3">WYL domain-containing protein</fullName>
    </submittedName>
</protein>
<evidence type="ECO:0000256" key="1">
    <source>
        <dbReference type="SAM" id="MobiDB-lite"/>
    </source>
</evidence>
<keyword evidence="4" id="KW-1185">Reference proteome</keyword>
<name>A0ABV9V8L6_STRAZ</name>
<feature type="domain" description="WCX" evidence="2">
    <location>
        <begin position="34"/>
        <end position="93"/>
    </location>
</feature>
<reference evidence="4" key="1">
    <citation type="journal article" date="2019" name="Int. J. Syst. Evol. Microbiol.">
        <title>The Global Catalogue of Microorganisms (GCM) 10K type strain sequencing project: providing services to taxonomists for standard genome sequencing and annotation.</title>
        <authorList>
            <consortium name="The Broad Institute Genomics Platform"/>
            <consortium name="The Broad Institute Genome Sequencing Center for Infectious Disease"/>
            <person name="Wu L."/>
            <person name="Ma J."/>
        </authorList>
    </citation>
    <scope>NUCLEOTIDE SEQUENCE [LARGE SCALE GENOMIC DNA]</scope>
    <source>
        <strain evidence="4">ICMP 257</strain>
    </source>
</reference>
<dbReference type="Proteomes" id="UP001595908">
    <property type="component" value="Unassembled WGS sequence"/>
</dbReference>
<dbReference type="InterPro" id="IPR057727">
    <property type="entry name" value="WCX_dom"/>
</dbReference>
<organism evidence="3 4">
    <name type="scientific">Streptomyces atroolivaceus</name>
    <dbReference type="NCBI Taxonomy" id="66869"/>
    <lineage>
        <taxon>Bacteria</taxon>
        <taxon>Bacillati</taxon>
        <taxon>Actinomycetota</taxon>
        <taxon>Actinomycetes</taxon>
        <taxon>Kitasatosporales</taxon>
        <taxon>Streptomycetaceae</taxon>
        <taxon>Streptomyces</taxon>
    </lineage>
</organism>